<evidence type="ECO:0000256" key="4">
    <source>
        <dbReference type="ARBA" id="ARBA00022753"/>
    </source>
</evidence>
<dbReference type="AlphaFoldDB" id="A0A0D7ANR9"/>
<feature type="region of interest" description="Disordered" evidence="7">
    <location>
        <begin position="152"/>
        <end position="173"/>
    </location>
</feature>
<dbReference type="InterPro" id="IPR009851">
    <property type="entry name" value="Mod_r"/>
</dbReference>
<feature type="compositionally biased region" description="Polar residues" evidence="7">
    <location>
        <begin position="158"/>
        <end position="168"/>
    </location>
</feature>
<keyword evidence="4" id="KW-0967">Endosome</keyword>
<dbReference type="PANTHER" id="PTHR13678">
    <property type="entry name" value="VACUOLAR PROTEIN SORTING-ASSOCIATED PROTEIN 37"/>
    <property type="match status" value="1"/>
</dbReference>
<gene>
    <name evidence="9" type="ORF">FISHEDRAFT_33203</name>
</gene>
<reference evidence="9 10" key="1">
    <citation type="journal article" date="2015" name="Fungal Genet. Biol.">
        <title>Evolution of novel wood decay mechanisms in Agaricales revealed by the genome sequences of Fistulina hepatica and Cylindrobasidium torrendii.</title>
        <authorList>
            <person name="Floudas D."/>
            <person name="Held B.W."/>
            <person name="Riley R."/>
            <person name="Nagy L.G."/>
            <person name="Koehler G."/>
            <person name="Ransdell A.S."/>
            <person name="Younus H."/>
            <person name="Chow J."/>
            <person name="Chiniquy J."/>
            <person name="Lipzen A."/>
            <person name="Tritt A."/>
            <person name="Sun H."/>
            <person name="Haridas S."/>
            <person name="LaButti K."/>
            <person name="Ohm R.A."/>
            <person name="Kues U."/>
            <person name="Blanchette R.A."/>
            <person name="Grigoriev I.V."/>
            <person name="Minto R.E."/>
            <person name="Hibbett D.S."/>
        </authorList>
    </citation>
    <scope>NUCLEOTIDE SEQUENCE [LARGE SCALE GENOMIC DNA]</scope>
    <source>
        <strain evidence="9 10">ATCC 64428</strain>
    </source>
</reference>
<comment type="subcellular location">
    <subcellularLocation>
        <location evidence="1">Endosome</location>
    </subcellularLocation>
</comment>
<keyword evidence="3 6" id="KW-0813">Transport</keyword>
<evidence type="ECO:0000256" key="5">
    <source>
        <dbReference type="ARBA" id="ARBA00022927"/>
    </source>
</evidence>
<proteinExistence type="inferred from homology"/>
<feature type="domain" description="VPS37 C-terminal" evidence="8">
    <location>
        <begin position="92"/>
        <end position="213"/>
    </location>
</feature>
<dbReference type="OrthoDB" id="10260857at2759"/>
<name>A0A0D7ANR9_9AGAR</name>
<protein>
    <recommendedName>
        <fullName evidence="8">VPS37 C-terminal domain-containing protein</fullName>
    </recommendedName>
</protein>
<keyword evidence="10" id="KW-1185">Reference proteome</keyword>
<evidence type="ECO:0000259" key="8">
    <source>
        <dbReference type="PROSITE" id="PS51314"/>
    </source>
</evidence>
<evidence type="ECO:0000256" key="3">
    <source>
        <dbReference type="ARBA" id="ARBA00022448"/>
    </source>
</evidence>
<dbReference type="Gene3D" id="1.10.287.660">
    <property type="entry name" value="Helix hairpin bin"/>
    <property type="match status" value="1"/>
</dbReference>
<accession>A0A0D7ANR9</accession>
<dbReference type="GO" id="GO:0006612">
    <property type="term" value="P:protein targeting to membrane"/>
    <property type="evidence" value="ECO:0007669"/>
    <property type="project" value="TreeGrafter"/>
</dbReference>
<evidence type="ECO:0000313" key="9">
    <source>
        <dbReference type="EMBL" id="KIY53515.1"/>
    </source>
</evidence>
<dbReference type="PANTHER" id="PTHR13678:SF2">
    <property type="entry name" value="VACUOLAR PROTEIN SORTING-ASSOCIATED PROTEIN 37A"/>
    <property type="match status" value="1"/>
</dbReference>
<dbReference type="GO" id="GO:0043162">
    <property type="term" value="P:ubiquitin-dependent protein catabolic process via the multivesicular body sorting pathway"/>
    <property type="evidence" value="ECO:0007669"/>
    <property type="project" value="TreeGrafter"/>
</dbReference>
<evidence type="ECO:0000256" key="1">
    <source>
        <dbReference type="ARBA" id="ARBA00004177"/>
    </source>
</evidence>
<sequence length="213" mass="24483">MQEHISLSTPFTRDFPELSHLTRDELQDLLNDPVYFQAIFYSLPRVKAMYEAQNELGMANESIAKSNLAMQDDLYALRAQTQEAFDEAKAMESRWKETERTQKEVYQRYSPQFLLMRLRHATTAQDDKSEALANSFISSDSFSSASTLSASFTTAGSETPSDSPTPRTASVPHAGFANDVEEFIREYRELRKVYHKRVMWGDRWASGQVEWVE</sequence>
<dbReference type="InterPro" id="IPR029012">
    <property type="entry name" value="Helix_hairpin_bin_sf"/>
</dbReference>
<keyword evidence="5 6" id="KW-0653">Protein transport</keyword>
<evidence type="ECO:0000313" key="10">
    <source>
        <dbReference type="Proteomes" id="UP000054144"/>
    </source>
</evidence>
<organism evidence="9 10">
    <name type="scientific">Fistulina hepatica ATCC 64428</name>
    <dbReference type="NCBI Taxonomy" id="1128425"/>
    <lineage>
        <taxon>Eukaryota</taxon>
        <taxon>Fungi</taxon>
        <taxon>Dikarya</taxon>
        <taxon>Basidiomycota</taxon>
        <taxon>Agaricomycotina</taxon>
        <taxon>Agaricomycetes</taxon>
        <taxon>Agaricomycetidae</taxon>
        <taxon>Agaricales</taxon>
        <taxon>Fistulinaceae</taxon>
        <taxon>Fistulina</taxon>
    </lineage>
</organism>
<comment type="similarity">
    <text evidence="2">Belongs to the VPS37 family.</text>
</comment>
<evidence type="ECO:0000256" key="2">
    <source>
        <dbReference type="ARBA" id="ARBA00007617"/>
    </source>
</evidence>
<dbReference type="GO" id="GO:0000813">
    <property type="term" value="C:ESCRT I complex"/>
    <property type="evidence" value="ECO:0007669"/>
    <property type="project" value="UniProtKB-ARBA"/>
</dbReference>
<evidence type="ECO:0000256" key="6">
    <source>
        <dbReference type="PROSITE-ProRule" id="PRU00646"/>
    </source>
</evidence>
<evidence type="ECO:0000256" key="7">
    <source>
        <dbReference type="SAM" id="MobiDB-lite"/>
    </source>
</evidence>
<dbReference type="Pfam" id="PF07200">
    <property type="entry name" value="Mod_r"/>
    <property type="match status" value="1"/>
</dbReference>
<dbReference type="Proteomes" id="UP000054144">
    <property type="component" value="Unassembled WGS sequence"/>
</dbReference>
<dbReference type="GO" id="GO:0006623">
    <property type="term" value="P:protein targeting to vacuole"/>
    <property type="evidence" value="ECO:0007669"/>
    <property type="project" value="TreeGrafter"/>
</dbReference>
<dbReference type="PROSITE" id="PS51314">
    <property type="entry name" value="VPS37_C"/>
    <property type="match status" value="1"/>
</dbReference>
<dbReference type="EMBL" id="KN881616">
    <property type="protein sequence ID" value="KIY53515.1"/>
    <property type="molecule type" value="Genomic_DNA"/>
</dbReference>